<evidence type="ECO:0000313" key="2">
    <source>
        <dbReference type="Proteomes" id="UP000603545"/>
    </source>
</evidence>
<gene>
    <name evidence="1" type="ORF">H8E80_09420</name>
</gene>
<protein>
    <submittedName>
        <fullName evidence="1">Uncharacterized protein</fullName>
    </submittedName>
</protein>
<organism evidence="1 2">
    <name type="scientific">Candidatus Desulfaltia bathyphila</name>
    <dbReference type="NCBI Taxonomy" id="2841697"/>
    <lineage>
        <taxon>Bacteria</taxon>
        <taxon>Pseudomonadati</taxon>
        <taxon>Thermodesulfobacteriota</taxon>
        <taxon>Desulfobacteria</taxon>
        <taxon>Desulfobacterales</taxon>
        <taxon>Desulfobacterales incertae sedis</taxon>
        <taxon>Candidatus Desulfaltia</taxon>
    </lineage>
</organism>
<dbReference type="AlphaFoldDB" id="A0A8J6N7P6"/>
<proteinExistence type="predicted"/>
<dbReference type="EMBL" id="JACNLL010000087">
    <property type="protein sequence ID" value="MBC8200242.1"/>
    <property type="molecule type" value="Genomic_DNA"/>
</dbReference>
<sequence length="391" mass="45163">MPHKPQFKYFLSDTTNPVQKESKIWSAPLPTTRKQPQKVTGISITYGDYFSAVHSFLEQNRFEILTSAFSKSINRQIIPEEIRVCLVKHGEFYHPSLIEVVMNKESYKFVLNVAISATGRDCIEREYSCLKRLGNDFSFSSIPEVYGYGKACVKESRHTLSMFLGKWFEGFNEFHISHDKTDNKHKILVWDSEKGNFFLSPDNTLELYRQAAMILTCYYNIETFEQIFPWHHAAGDFVIRLRNNKAELKLITARQYAPMFAKKEEDEDTDRDVEMIPEALLVFLLNLSIRMRLDRLNGVGDIVWSDDIAVQGTLKGFFQGLRRKDSTGLFSDSCDTYFHDYLLSSCTEKDFYDLSLAIVNSYNPLAPEIPVIRQNIKKHAEVLFDAVTGQL</sequence>
<evidence type="ECO:0000313" key="1">
    <source>
        <dbReference type="EMBL" id="MBC8200242.1"/>
    </source>
</evidence>
<reference evidence="1 2" key="1">
    <citation type="submission" date="2020-08" db="EMBL/GenBank/DDBJ databases">
        <title>Bridging the membrane lipid divide: bacteria of the FCB group superphylum have the potential to synthesize archaeal ether lipids.</title>
        <authorList>
            <person name="Villanueva L."/>
            <person name="Von Meijenfeldt F.A.B."/>
            <person name="Westbye A.B."/>
            <person name="Yadav S."/>
            <person name="Hopmans E.C."/>
            <person name="Dutilh B.E."/>
            <person name="Sinninghe Damste J.S."/>
        </authorList>
    </citation>
    <scope>NUCLEOTIDE SEQUENCE [LARGE SCALE GENOMIC DNA]</scope>
    <source>
        <strain evidence="1">NIOZ-UU82</strain>
    </source>
</reference>
<accession>A0A8J6N7P6</accession>
<name>A0A8J6N7P6_9BACT</name>
<comment type="caution">
    <text evidence="1">The sequence shown here is derived from an EMBL/GenBank/DDBJ whole genome shotgun (WGS) entry which is preliminary data.</text>
</comment>
<dbReference type="Proteomes" id="UP000603545">
    <property type="component" value="Unassembled WGS sequence"/>
</dbReference>